<dbReference type="Proteomes" id="UP000271162">
    <property type="component" value="Unassembled WGS sequence"/>
</dbReference>
<dbReference type="PANTHER" id="PTHR12832:SF11">
    <property type="entry name" value="LD23868P"/>
    <property type="match status" value="1"/>
</dbReference>
<reference evidence="3 4" key="2">
    <citation type="submission" date="2018-11" db="EMBL/GenBank/DDBJ databases">
        <authorList>
            <consortium name="Pathogen Informatics"/>
        </authorList>
    </citation>
    <scope>NUCLEOTIDE SEQUENCE [LARGE SCALE GENOMIC DNA]</scope>
</reference>
<reference evidence="5" key="1">
    <citation type="submission" date="2017-02" db="UniProtKB">
        <authorList>
            <consortium name="WormBaseParasite"/>
        </authorList>
    </citation>
    <scope>IDENTIFICATION</scope>
</reference>
<evidence type="ECO:0000313" key="5">
    <source>
        <dbReference type="WBParaSite" id="NBR_0001161301-mRNA-1"/>
    </source>
</evidence>
<feature type="region of interest" description="Disordered" evidence="2">
    <location>
        <begin position="281"/>
        <end position="303"/>
    </location>
</feature>
<dbReference type="GO" id="GO:0007165">
    <property type="term" value="P:signal transduction"/>
    <property type="evidence" value="ECO:0007669"/>
    <property type="project" value="TreeGrafter"/>
</dbReference>
<evidence type="ECO:0000256" key="2">
    <source>
        <dbReference type="SAM" id="MobiDB-lite"/>
    </source>
</evidence>
<accession>A0A0N4Y6B2</accession>
<proteinExistence type="inferred from homology"/>
<dbReference type="EMBL" id="UYSL01020562">
    <property type="protein sequence ID" value="VDL75203.1"/>
    <property type="molecule type" value="Genomic_DNA"/>
</dbReference>
<comment type="similarity">
    <text evidence="1">Belongs to the TCP11 family.</text>
</comment>
<feature type="compositionally biased region" description="Basic and acidic residues" evidence="2">
    <location>
        <begin position="288"/>
        <end position="299"/>
    </location>
</feature>
<feature type="compositionally biased region" description="Polar residues" evidence="2">
    <location>
        <begin position="8"/>
        <end position="21"/>
    </location>
</feature>
<dbReference type="Pfam" id="PF05794">
    <property type="entry name" value="Tcp11"/>
    <property type="match status" value="1"/>
</dbReference>
<dbReference type="STRING" id="27835.A0A0N4Y6B2"/>
<name>A0A0N4Y6B2_NIPBR</name>
<feature type="region of interest" description="Disordered" evidence="2">
    <location>
        <begin position="1"/>
        <end position="55"/>
    </location>
</feature>
<protein>
    <submittedName>
        <fullName evidence="5">Testis-specific protein pbs13-related (inferred by orthology to a S. mansoni protein)</fullName>
    </submittedName>
</protein>
<dbReference type="InterPro" id="IPR008862">
    <property type="entry name" value="Tcp11"/>
</dbReference>
<organism evidence="5">
    <name type="scientific">Nippostrongylus brasiliensis</name>
    <name type="common">Rat hookworm</name>
    <dbReference type="NCBI Taxonomy" id="27835"/>
    <lineage>
        <taxon>Eukaryota</taxon>
        <taxon>Metazoa</taxon>
        <taxon>Ecdysozoa</taxon>
        <taxon>Nematoda</taxon>
        <taxon>Chromadorea</taxon>
        <taxon>Rhabditida</taxon>
        <taxon>Rhabditina</taxon>
        <taxon>Rhabditomorpha</taxon>
        <taxon>Strongyloidea</taxon>
        <taxon>Heligmosomidae</taxon>
        <taxon>Nippostrongylus</taxon>
    </lineage>
</organism>
<gene>
    <name evidence="3" type="ORF">NBR_LOCUS11614</name>
</gene>
<evidence type="ECO:0000256" key="1">
    <source>
        <dbReference type="ARBA" id="ARBA00010954"/>
    </source>
</evidence>
<dbReference type="OMA" id="QIVMCAS"/>
<keyword evidence="4" id="KW-1185">Reference proteome</keyword>
<sequence length="532" mass="59573">MDNEDGGSPSTSGDGESGNLTKSKDGDSKKRKLSGSEPVDIHTPTGVQNGPALPPWVAGGSPARFVAPDDLMKMSVAMDNLALIHEIAIDPEYSVPDVPVDPIHAAVRHNMHRAYWDLLREDLTKDPPDYTQAFSHLMEIKETILNDILSVAHVRLRAEVEFVLNENTLRNKLEQNCLDVHEVARFIVNLLGRLCAPERDTIVEKLRHEEGIVELISGIFELMDLMKTDLTNYVLSRNRTAVEEYSSKFEYKEFLKYLDNYPEGANETKAWLEAAYRDINPSTSTSNEEPKSKKEKSNTEEINEDELLKATGKAYVKLVLTRNPAPFPETLRIDRTRLEALSEKFLQMNIVTSAVLITCNIAGKEVSEIKDFKRCLKDKLIIITNDVDESKLRECLEAIGEECVKTASTTAISLGKNLSSEQEDALRKQIKAIEEESNAIRSLVGLRISQFVEEILQSASEVQHRIQPGLSVIQKELRAFTARCVSLNCRLKKISALLLPGVSHCIVLVEQQEVLLTLVSSNDQFSPRYSSL</sequence>
<dbReference type="WBParaSite" id="NBR_0001161301-mRNA-1">
    <property type="protein sequence ID" value="NBR_0001161301-mRNA-1"/>
    <property type="gene ID" value="NBR_0001161301"/>
</dbReference>
<evidence type="ECO:0000313" key="4">
    <source>
        <dbReference type="Proteomes" id="UP000271162"/>
    </source>
</evidence>
<dbReference type="PANTHER" id="PTHR12832">
    <property type="entry name" value="TESTIS-SPECIFIC PROTEIN PBS13 T-COMPLEX 11"/>
    <property type="match status" value="1"/>
</dbReference>
<evidence type="ECO:0000313" key="3">
    <source>
        <dbReference type="EMBL" id="VDL75203.1"/>
    </source>
</evidence>
<dbReference type="AlphaFoldDB" id="A0A0N4Y6B2"/>